<dbReference type="RefSeq" id="WP_200126704.1">
    <property type="nucleotide sequence ID" value="NZ_CP054705.1"/>
</dbReference>
<dbReference type="KEGG" id="scia:HUG15_01890"/>
<evidence type="ECO:0000313" key="1">
    <source>
        <dbReference type="EMBL" id="QQK74481.1"/>
    </source>
</evidence>
<proteinExistence type="predicted"/>
<dbReference type="EMBL" id="CP054705">
    <property type="protein sequence ID" value="QQK74481.1"/>
    <property type="molecule type" value="Genomic_DNA"/>
</dbReference>
<gene>
    <name evidence="1" type="ORF">HUG15_01890</name>
</gene>
<evidence type="ECO:0000313" key="2">
    <source>
        <dbReference type="Proteomes" id="UP000595823"/>
    </source>
</evidence>
<dbReference type="AlphaFoldDB" id="A0A7T6Z0J5"/>
<accession>A0A7T6Z0J5</accession>
<reference evidence="1 2" key="1">
    <citation type="submission" date="2020-06" db="EMBL/GenBank/DDBJ databases">
        <title>Genomic analysis of Salicibibacter sp. NKC5-3.</title>
        <authorList>
            <person name="Oh Y.J."/>
        </authorList>
    </citation>
    <scope>NUCLEOTIDE SEQUENCE [LARGE SCALE GENOMIC DNA]</scope>
    <source>
        <strain evidence="1 2">NKC5-3</strain>
    </source>
</reference>
<dbReference type="Proteomes" id="UP000595823">
    <property type="component" value="Chromosome"/>
</dbReference>
<name>A0A7T6Z0J5_9BACI</name>
<sequence length="110" mass="12513">MNEMYSVRKVRTTLTVQTSGEPDTLETGDGLLVCGRYVINFIEEPVQHVSVHELRACQFTSGDHIIYDYIGDVRRQLIAEKGLYLSADELRNMSAIAFLIHLTINQKEII</sequence>
<organism evidence="1 2">
    <name type="scientific">Salicibibacter cibarius</name>
    <dbReference type="NCBI Taxonomy" id="2743000"/>
    <lineage>
        <taxon>Bacteria</taxon>
        <taxon>Bacillati</taxon>
        <taxon>Bacillota</taxon>
        <taxon>Bacilli</taxon>
        <taxon>Bacillales</taxon>
        <taxon>Bacillaceae</taxon>
        <taxon>Salicibibacter</taxon>
    </lineage>
</organism>
<keyword evidence="2" id="KW-1185">Reference proteome</keyword>
<protein>
    <submittedName>
        <fullName evidence="1">Uncharacterized protein</fullName>
    </submittedName>
</protein>